<dbReference type="GO" id="GO:0003729">
    <property type="term" value="F:mRNA binding"/>
    <property type="evidence" value="ECO:0007669"/>
    <property type="project" value="TreeGrafter"/>
</dbReference>
<dbReference type="PROSITE" id="PS01073">
    <property type="entry name" value="RIBOSOMAL_L24E"/>
    <property type="match status" value="1"/>
</dbReference>
<evidence type="ECO:0000259" key="5">
    <source>
        <dbReference type="Pfam" id="PF01246"/>
    </source>
</evidence>
<dbReference type="InterPro" id="IPR056366">
    <property type="entry name" value="Ribosomal_eL24"/>
</dbReference>
<dbReference type="PANTHER" id="PTHR10792">
    <property type="entry name" value="60S RIBOSOMAL PROTEIN L24"/>
    <property type="match status" value="1"/>
</dbReference>
<name>A0AAV1I8Q3_9CHLO</name>
<feature type="compositionally biased region" description="Basic and acidic residues" evidence="4">
    <location>
        <begin position="93"/>
        <end position="136"/>
    </location>
</feature>
<dbReference type="CDD" id="cd00472">
    <property type="entry name" value="Ribosomal_L24e_L24"/>
    <property type="match status" value="1"/>
</dbReference>
<keyword evidence="7" id="KW-1185">Reference proteome</keyword>
<accession>A0AAV1I8Q3</accession>
<dbReference type="PANTHER" id="PTHR10792:SF1">
    <property type="entry name" value="RIBOSOMAL PROTEIN L24"/>
    <property type="match status" value="1"/>
</dbReference>
<dbReference type="InterPro" id="IPR038630">
    <property type="entry name" value="L24e/L24_sf"/>
</dbReference>
<evidence type="ECO:0000256" key="2">
    <source>
        <dbReference type="ARBA" id="ARBA00022980"/>
    </source>
</evidence>
<dbReference type="GO" id="GO:0003735">
    <property type="term" value="F:structural constituent of ribosome"/>
    <property type="evidence" value="ECO:0007669"/>
    <property type="project" value="InterPro"/>
</dbReference>
<dbReference type="InterPro" id="IPR000988">
    <property type="entry name" value="Ribosomal_eL24-rel_N"/>
</dbReference>
<keyword evidence="2 6" id="KW-0689">Ribosomal protein</keyword>
<sequence length="159" mass="17906">MVLKTTTCRFSGLRIYPGRGILFVRTDGQQYLFINRKTKSLFGQRKRPAKIAWTTVYRKQHKKDQEAQIARKKRRATTRTQARSIAGTSLEVINKRRAEKPEVRKASREAALREVKERLKSSKQEKAALRSADAKRGGGKAAKSVPGARAPGAKSGTRR</sequence>
<feature type="domain" description="Large ribosomal subunit protein eL24-related N-terminal" evidence="5">
    <location>
        <begin position="4"/>
        <end position="67"/>
    </location>
</feature>
<proteinExistence type="inferred from homology"/>
<dbReference type="AlphaFoldDB" id="A0AAV1I8Q3"/>
<dbReference type="InterPro" id="IPR023442">
    <property type="entry name" value="Ribosomal_eL24_CS"/>
</dbReference>
<evidence type="ECO:0000256" key="4">
    <source>
        <dbReference type="SAM" id="MobiDB-lite"/>
    </source>
</evidence>
<dbReference type="SUPFAM" id="SSF57716">
    <property type="entry name" value="Glucocorticoid receptor-like (DNA-binding domain)"/>
    <property type="match status" value="1"/>
</dbReference>
<dbReference type="Gene3D" id="6.10.250.1270">
    <property type="match status" value="1"/>
</dbReference>
<comment type="similarity">
    <text evidence="1">Belongs to the eukaryotic ribosomal protein eL24 family.</text>
</comment>
<reference evidence="6 7" key="1">
    <citation type="submission" date="2023-10" db="EMBL/GenBank/DDBJ databases">
        <authorList>
            <person name="Maclean D."/>
            <person name="Macfadyen A."/>
        </authorList>
    </citation>
    <scope>NUCLEOTIDE SEQUENCE [LARGE SCALE GENOMIC DNA]</scope>
</reference>
<protein>
    <submittedName>
        <fullName evidence="6">60S ribosomal protein L24B</fullName>
    </submittedName>
</protein>
<organism evidence="6 7">
    <name type="scientific">Coccomyxa viridis</name>
    <dbReference type="NCBI Taxonomy" id="1274662"/>
    <lineage>
        <taxon>Eukaryota</taxon>
        <taxon>Viridiplantae</taxon>
        <taxon>Chlorophyta</taxon>
        <taxon>core chlorophytes</taxon>
        <taxon>Trebouxiophyceae</taxon>
        <taxon>Trebouxiophyceae incertae sedis</taxon>
        <taxon>Coccomyxaceae</taxon>
        <taxon>Coccomyxa</taxon>
    </lineage>
</organism>
<evidence type="ECO:0000313" key="7">
    <source>
        <dbReference type="Proteomes" id="UP001314263"/>
    </source>
</evidence>
<gene>
    <name evidence="6" type="primary">RPL24B</name>
    <name evidence="6" type="ORF">CVIRNUC_005787</name>
</gene>
<evidence type="ECO:0000256" key="3">
    <source>
        <dbReference type="ARBA" id="ARBA00023274"/>
    </source>
</evidence>
<dbReference type="FunFam" id="2.30.170.20:FF:000003">
    <property type="entry name" value="60S ribosomal protein L24"/>
    <property type="match status" value="1"/>
</dbReference>
<feature type="region of interest" description="Disordered" evidence="4">
    <location>
        <begin position="64"/>
        <end position="159"/>
    </location>
</feature>
<dbReference type="GO" id="GO:0002181">
    <property type="term" value="P:cytoplasmic translation"/>
    <property type="evidence" value="ECO:0007669"/>
    <property type="project" value="TreeGrafter"/>
</dbReference>
<evidence type="ECO:0000313" key="6">
    <source>
        <dbReference type="EMBL" id="CAK0782575.1"/>
    </source>
</evidence>
<dbReference type="EMBL" id="CAUYUE010000007">
    <property type="protein sequence ID" value="CAK0782575.1"/>
    <property type="molecule type" value="Genomic_DNA"/>
</dbReference>
<comment type="caution">
    <text evidence="6">The sequence shown here is derived from an EMBL/GenBank/DDBJ whole genome shotgun (WGS) entry which is preliminary data.</text>
</comment>
<dbReference type="Gene3D" id="2.30.170.20">
    <property type="entry name" value="Ribosomal protein L24e"/>
    <property type="match status" value="1"/>
</dbReference>
<evidence type="ECO:0000256" key="1">
    <source>
        <dbReference type="ARBA" id="ARBA00005647"/>
    </source>
</evidence>
<dbReference type="Pfam" id="PF01246">
    <property type="entry name" value="Ribosomal_L24e"/>
    <property type="match status" value="1"/>
</dbReference>
<dbReference type="GO" id="GO:0022625">
    <property type="term" value="C:cytosolic large ribosomal subunit"/>
    <property type="evidence" value="ECO:0007669"/>
    <property type="project" value="TreeGrafter"/>
</dbReference>
<dbReference type="Proteomes" id="UP001314263">
    <property type="component" value="Unassembled WGS sequence"/>
</dbReference>
<keyword evidence="3" id="KW-0687">Ribonucleoprotein</keyword>